<dbReference type="Proteomes" id="UP000663877">
    <property type="component" value="Unassembled WGS sequence"/>
</dbReference>
<dbReference type="Gene3D" id="1.25.40.10">
    <property type="entry name" value="Tetratricopeptide repeat domain"/>
    <property type="match status" value="2"/>
</dbReference>
<gene>
    <name evidence="4" type="ORF">BJG266_LOCUS3619</name>
    <name evidence="5" type="ORF">QVE165_LOCUS41609</name>
</gene>
<evidence type="ECO:0008006" key="8">
    <source>
        <dbReference type="Google" id="ProtNLM"/>
    </source>
</evidence>
<name>A0A813QSX2_9BILA</name>
<protein>
    <recommendedName>
        <fullName evidence="8">Tetratricopeptide repeat protein</fullName>
    </recommendedName>
</protein>
<comment type="caution">
    <text evidence="4">The sequence shown here is derived from an EMBL/GenBank/DDBJ whole genome shotgun (WGS) entry which is preliminary data.</text>
</comment>
<dbReference type="EMBL" id="CAJNOM010000498">
    <property type="protein sequence ID" value="CAF1471258.1"/>
    <property type="molecule type" value="Genomic_DNA"/>
</dbReference>
<dbReference type="InterPro" id="IPR019734">
    <property type="entry name" value="TPR_rpt"/>
</dbReference>
<dbReference type="Pfam" id="PF13424">
    <property type="entry name" value="TPR_12"/>
    <property type="match status" value="2"/>
</dbReference>
<feature type="repeat" description="TPR" evidence="3">
    <location>
        <begin position="70"/>
        <end position="103"/>
    </location>
</feature>
<dbReference type="EMBL" id="CAJNOI010000008">
    <property type="protein sequence ID" value="CAF0771931.1"/>
    <property type="molecule type" value="Genomic_DNA"/>
</dbReference>
<keyword evidence="6" id="KW-1185">Reference proteome</keyword>
<dbReference type="PROSITE" id="PS50005">
    <property type="entry name" value="TPR"/>
    <property type="match status" value="1"/>
</dbReference>
<evidence type="ECO:0000256" key="1">
    <source>
        <dbReference type="ARBA" id="ARBA00022737"/>
    </source>
</evidence>
<dbReference type="AlphaFoldDB" id="A0A813QSX2"/>
<evidence type="ECO:0000256" key="2">
    <source>
        <dbReference type="ARBA" id="ARBA00022803"/>
    </source>
</evidence>
<dbReference type="Proteomes" id="UP000663832">
    <property type="component" value="Unassembled WGS sequence"/>
</dbReference>
<keyword evidence="1" id="KW-0677">Repeat</keyword>
<dbReference type="OrthoDB" id="10419068at2759"/>
<evidence type="ECO:0000313" key="6">
    <source>
        <dbReference type="Proteomes" id="UP000663832"/>
    </source>
</evidence>
<keyword evidence="2 3" id="KW-0802">TPR repeat</keyword>
<proteinExistence type="predicted"/>
<organism evidence="4 7">
    <name type="scientific">Adineta steineri</name>
    <dbReference type="NCBI Taxonomy" id="433720"/>
    <lineage>
        <taxon>Eukaryota</taxon>
        <taxon>Metazoa</taxon>
        <taxon>Spiralia</taxon>
        <taxon>Gnathifera</taxon>
        <taxon>Rotifera</taxon>
        <taxon>Eurotatoria</taxon>
        <taxon>Bdelloidea</taxon>
        <taxon>Adinetida</taxon>
        <taxon>Adinetidae</taxon>
        <taxon>Adineta</taxon>
    </lineage>
</organism>
<accession>A0A813QSX2</accession>
<dbReference type="InterPro" id="IPR011990">
    <property type="entry name" value="TPR-like_helical_dom_sf"/>
</dbReference>
<dbReference type="PANTHER" id="PTHR45641">
    <property type="entry name" value="TETRATRICOPEPTIDE REPEAT PROTEIN (AFU_ORTHOLOGUE AFUA_6G03870)"/>
    <property type="match status" value="1"/>
</dbReference>
<sequence length="261" mass="30136">MWCIELASCQEENARSIELTNYLKEQLGETSDLWTLADFLMKKGEFDKAENYYTKLENELNLPEKHADRAEIYNRLGLIRREQNELRLAAEYFEKAIKAAPPHNDIEATAKYNLKISEEDRKRKPLSFLGKRIGSSDITIKSLAANHASIPLVENNLGNVAWHEGNYNLAFMHYQTAVSAMAESKLTYLREISCVYNNLGAVAYSKEDYSGAKDYFEKAIFTLQQLNRRHPWIAEYIENLAYAQRKIVMKRPLTNIHGTIF</sequence>
<evidence type="ECO:0000313" key="7">
    <source>
        <dbReference type="Proteomes" id="UP000663877"/>
    </source>
</evidence>
<dbReference type="SUPFAM" id="SSF48452">
    <property type="entry name" value="TPR-like"/>
    <property type="match status" value="1"/>
</dbReference>
<dbReference type="SMART" id="SM00028">
    <property type="entry name" value="TPR"/>
    <property type="match status" value="4"/>
</dbReference>
<evidence type="ECO:0000313" key="4">
    <source>
        <dbReference type="EMBL" id="CAF0771931.1"/>
    </source>
</evidence>
<evidence type="ECO:0000313" key="5">
    <source>
        <dbReference type="EMBL" id="CAF1471258.1"/>
    </source>
</evidence>
<dbReference type="PANTHER" id="PTHR45641:SF1">
    <property type="entry name" value="AAA+ ATPASE DOMAIN-CONTAINING PROTEIN"/>
    <property type="match status" value="1"/>
</dbReference>
<reference evidence="4" key="1">
    <citation type="submission" date="2021-02" db="EMBL/GenBank/DDBJ databases">
        <authorList>
            <person name="Nowell W R."/>
        </authorList>
    </citation>
    <scope>NUCLEOTIDE SEQUENCE</scope>
</reference>
<evidence type="ECO:0000256" key="3">
    <source>
        <dbReference type="PROSITE-ProRule" id="PRU00339"/>
    </source>
</evidence>